<sequence length="711" mass="80433">MHRRFLTNAGRGTGDRRILTKDLLRTGTWWVLKSRNAVRLCDPPVPNTSPASTSDLNPAFYQAYFDLMRASWILYNYLLSDPDNTVNMSDEDIKSFSTLQDAIDEDFEMFRNSKISVGEIEELNSGARIWEATQPSEGAGCEQEQNPWPDPARWLTIEESHAGSDGERSHLRIFVNAELGARNVRVRTRDARYVLILWTEEGQSELKITLCNQSGTLGISRDSMSPPLGCPLKFRATLTEQQVTPEDIGPLLEEEGESNAPPAVDIKFSEMEATIHFLHISDYRLTLRVISVLKRYEHLHPNTNRPLNPNEAFHSISLRVYETTGEEGWMTTRRLVLSSSAGARQPWCLSYFLPLSNVEVKGDGALQLIVRWSDCGQKILDTDGAFNKVFSYVYDERSPNRCLGLGFGSAVDADSFEEAVLKLSLREKYRWDSTQESRYVYSIRSTSNNAEKFKGLLIRHRSPERKYSEMFYLPRDLDFELENGLGLRLLKVYCTNYVSNHVARLYDVEPGTQSKFSHCERRIRSVDLLFGSEADAQNLLRNLTDKWELNFVRYSSPNSLHSPSVLMILSQIARVSHKPTGQRPFFRMASSSSCSPAHLSLWQRGDVQRLVIRRSSSSSSPSAELYLTAVLDHDFEHDSEKMVVQRNIDITKGGLVDIATMEAVGGRRGSGSAVDAGLVKEGQTLTIEFRTFRGGMTEREAFVDVSQLSLL</sequence>
<accession>A0A317SK64</accession>
<evidence type="ECO:0000313" key="2">
    <source>
        <dbReference type="Proteomes" id="UP000246991"/>
    </source>
</evidence>
<dbReference type="EMBL" id="PYWC01000077">
    <property type="protein sequence ID" value="PWW73601.1"/>
    <property type="molecule type" value="Genomic_DNA"/>
</dbReference>
<keyword evidence="2" id="KW-1185">Reference proteome</keyword>
<protein>
    <submittedName>
        <fullName evidence="1">Uncharacterized protein</fullName>
    </submittedName>
</protein>
<dbReference type="AlphaFoldDB" id="A0A317SK64"/>
<dbReference type="Proteomes" id="UP000246991">
    <property type="component" value="Unassembled WGS sequence"/>
</dbReference>
<proteinExistence type="predicted"/>
<dbReference type="OrthoDB" id="3045089at2759"/>
<reference evidence="1 2" key="1">
    <citation type="submission" date="2018-03" db="EMBL/GenBank/DDBJ databases">
        <title>Genomes of Pezizomycetes fungi and the evolution of truffles.</title>
        <authorList>
            <person name="Murat C."/>
            <person name="Payen T."/>
            <person name="Noel B."/>
            <person name="Kuo A."/>
            <person name="Martin F.M."/>
        </authorList>
    </citation>
    <scope>NUCLEOTIDE SEQUENCE [LARGE SCALE GENOMIC DNA]</scope>
    <source>
        <strain evidence="1">091103-1</strain>
    </source>
</reference>
<gene>
    <name evidence="1" type="ORF">C7212DRAFT_365719</name>
</gene>
<name>A0A317SK64_9PEZI</name>
<organism evidence="1 2">
    <name type="scientific">Tuber magnatum</name>
    <name type="common">white Piedmont truffle</name>
    <dbReference type="NCBI Taxonomy" id="42249"/>
    <lineage>
        <taxon>Eukaryota</taxon>
        <taxon>Fungi</taxon>
        <taxon>Dikarya</taxon>
        <taxon>Ascomycota</taxon>
        <taxon>Pezizomycotina</taxon>
        <taxon>Pezizomycetes</taxon>
        <taxon>Pezizales</taxon>
        <taxon>Tuberaceae</taxon>
        <taxon>Tuber</taxon>
    </lineage>
</organism>
<dbReference type="STRING" id="42249.A0A317SK64"/>
<evidence type="ECO:0000313" key="1">
    <source>
        <dbReference type="EMBL" id="PWW73601.1"/>
    </source>
</evidence>
<comment type="caution">
    <text evidence="1">The sequence shown here is derived from an EMBL/GenBank/DDBJ whole genome shotgun (WGS) entry which is preliminary data.</text>
</comment>